<dbReference type="Proteomes" id="UP000199582">
    <property type="component" value="Unassembled WGS sequence"/>
</dbReference>
<feature type="transmembrane region" description="Helical" evidence="9">
    <location>
        <begin position="12"/>
        <end position="34"/>
    </location>
</feature>
<evidence type="ECO:0000256" key="7">
    <source>
        <dbReference type="ARBA" id="ARBA00023136"/>
    </source>
</evidence>
<gene>
    <name evidence="10" type="ORF">SAMN05443999_105209</name>
</gene>
<feature type="transmembrane region" description="Helical" evidence="9">
    <location>
        <begin position="84"/>
        <end position="102"/>
    </location>
</feature>
<dbReference type="STRING" id="1287727.SAMN05443999_105209"/>
<feature type="transmembrane region" description="Helical" evidence="9">
    <location>
        <begin position="54"/>
        <end position="72"/>
    </location>
</feature>
<keyword evidence="3" id="KW-1003">Cell membrane</keyword>
<reference evidence="10 11" key="1">
    <citation type="submission" date="2016-10" db="EMBL/GenBank/DDBJ databases">
        <authorList>
            <person name="de Groot N.N."/>
        </authorList>
    </citation>
    <scope>NUCLEOTIDE SEQUENCE [LARGE SCALE GENOMIC DNA]</scope>
    <source>
        <strain evidence="10 11">DSM 100674</strain>
    </source>
</reference>
<evidence type="ECO:0000256" key="2">
    <source>
        <dbReference type="ARBA" id="ARBA00022448"/>
    </source>
</evidence>
<evidence type="ECO:0000313" key="10">
    <source>
        <dbReference type="EMBL" id="SEL44428.1"/>
    </source>
</evidence>
<organism evidence="10 11">
    <name type="scientific">Roseovarius azorensis</name>
    <dbReference type="NCBI Taxonomy" id="1287727"/>
    <lineage>
        <taxon>Bacteria</taxon>
        <taxon>Pseudomonadati</taxon>
        <taxon>Pseudomonadota</taxon>
        <taxon>Alphaproteobacteria</taxon>
        <taxon>Rhodobacterales</taxon>
        <taxon>Roseobacteraceae</taxon>
        <taxon>Roseovarius</taxon>
    </lineage>
</organism>
<dbReference type="PANTHER" id="PTHR30574:SF1">
    <property type="entry name" value="SULPHUR TRANSPORT DOMAIN-CONTAINING PROTEIN"/>
    <property type="match status" value="1"/>
</dbReference>
<dbReference type="InterPro" id="IPR007272">
    <property type="entry name" value="Sulf_transp_TsuA/YedE"/>
</dbReference>
<evidence type="ECO:0000256" key="6">
    <source>
        <dbReference type="ARBA" id="ARBA00022989"/>
    </source>
</evidence>
<dbReference type="AlphaFoldDB" id="A0A1H7Q9M3"/>
<keyword evidence="4" id="KW-0997">Cell inner membrane</keyword>
<comment type="subcellular location">
    <subcellularLocation>
        <location evidence="1">Cell inner membrane</location>
        <topology evidence="1">Multi-pass membrane protein</topology>
    </subcellularLocation>
</comment>
<keyword evidence="2" id="KW-0813">Transport</keyword>
<evidence type="ECO:0000256" key="5">
    <source>
        <dbReference type="ARBA" id="ARBA00022692"/>
    </source>
</evidence>
<dbReference type="PANTHER" id="PTHR30574">
    <property type="entry name" value="INNER MEMBRANE PROTEIN YEDE"/>
    <property type="match status" value="1"/>
</dbReference>
<comment type="similarity">
    <text evidence="8">Belongs to the TsuA/YedE (TC 9.B.102) family.</text>
</comment>
<keyword evidence="7 9" id="KW-0472">Membrane</keyword>
<keyword evidence="11" id="KW-1185">Reference proteome</keyword>
<feature type="transmembrane region" description="Helical" evidence="9">
    <location>
        <begin position="122"/>
        <end position="140"/>
    </location>
</feature>
<keyword evidence="5 9" id="KW-0812">Transmembrane</keyword>
<accession>A0A1H7Q9M3</accession>
<sequence length="146" mass="14770">MTGFETAFTPLQSLAGGILIGVSAVLLMLFQGRVLGATGILSGLMTAGVPGDKGWRVAMVAGMIAGPLVVLATTGRMPAVDVPVNLPMVLIGGFVVGIGVTFGSGCTSGHGVCGMARLSRRSIAATAIFMSVCFATVYVIRHLMGV</sequence>
<evidence type="ECO:0000256" key="9">
    <source>
        <dbReference type="SAM" id="Phobius"/>
    </source>
</evidence>
<dbReference type="EMBL" id="FOAG01000005">
    <property type="protein sequence ID" value="SEL44428.1"/>
    <property type="molecule type" value="Genomic_DNA"/>
</dbReference>
<dbReference type="RefSeq" id="WP_093035776.1">
    <property type="nucleotide sequence ID" value="NZ_FOAG01000005.1"/>
</dbReference>
<evidence type="ECO:0000256" key="4">
    <source>
        <dbReference type="ARBA" id="ARBA00022519"/>
    </source>
</evidence>
<evidence type="ECO:0000256" key="3">
    <source>
        <dbReference type="ARBA" id="ARBA00022475"/>
    </source>
</evidence>
<evidence type="ECO:0000313" key="11">
    <source>
        <dbReference type="Proteomes" id="UP000199582"/>
    </source>
</evidence>
<evidence type="ECO:0000256" key="1">
    <source>
        <dbReference type="ARBA" id="ARBA00004429"/>
    </source>
</evidence>
<keyword evidence="6 9" id="KW-1133">Transmembrane helix</keyword>
<protein>
    <submittedName>
        <fullName evidence="10">Uncharacterized protein</fullName>
    </submittedName>
</protein>
<name>A0A1H7Q9M3_9RHOB</name>
<evidence type="ECO:0000256" key="8">
    <source>
        <dbReference type="ARBA" id="ARBA00035655"/>
    </source>
</evidence>
<dbReference type="Pfam" id="PF04143">
    <property type="entry name" value="Sulf_transp"/>
    <property type="match status" value="1"/>
</dbReference>
<dbReference type="GO" id="GO:0005886">
    <property type="term" value="C:plasma membrane"/>
    <property type="evidence" value="ECO:0007669"/>
    <property type="project" value="UniProtKB-SubCell"/>
</dbReference>
<proteinExistence type="inferred from homology"/>
<dbReference type="OrthoDB" id="9814020at2"/>